<dbReference type="EMBL" id="KN880582">
    <property type="protein sequence ID" value="KIY65657.1"/>
    <property type="molecule type" value="Genomic_DNA"/>
</dbReference>
<name>A0A0D7B559_9AGAR</name>
<gene>
    <name evidence="1" type="ORF">CYLTODRAFT_58584</name>
</gene>
<sequence>MRQRIRVTARPHECVACEDVSIGQDGRGGRATGIRNGARWAALILLPKHNVQADKMSALRQTVAIRAIVLPVNDIAFAPRACLPVSTWCVQSYYFS</sequence>
<organism evidence="1 2">
    <name type="scientific">Cylindrobasidium torrendii FP15055 ss-10</name>
    <dbReference type="NCBI Taxonomy" id="1314674"/>
    <lineage>
        <taxon>Eukaryota</taxon>
        <taxon>Fungi</taxon>
        <taxon>Dikarya</taxon>
        <taxon>Basidiomycota</taxon>
        <taxon>Agaricomycotina</taxon>
        <taxon>Agaricomycetes</taxon>
        <taxon>Agaricomycetidae</taxon>
        <taxon>Agaricales</taxon>
        <taxon>Marasmiineae</taxon>
        <taxon>Physalacriaceae</taxon>
        <taxon>Cylindrobasidium</taxon>
    </lineage>
</organism>
<protein>
    <submittedName>
        <fullName evidence="1">Uncharacterized protein</fullName>
    </submittedName>
</protein>
<evidence type="ECO:0000313" key="1">
    <source>
        <dbReference type="EMBL" id="KIY65657.1"/>
    </source>
</evidence>
<keyword evidence="2" id="KW-1185">Reference proteome</keyword>
<proteinExistence type="predicted"/>
<dbReference type="Proteomes" id="UP000054007">
    <property type="component" value="Unassembled WGS sequence"/>
</dbReference>
<evidence type="ECO:0000313" key="2">
    <source>
        <dbReference type="Proteomes" id="UP000054007"/>
    </source>
</evidence>
<dbReference type="AlphaFoldDB" id="A0A0D7B559"/>
<reference evidence="1 2" key="1">
    <citation type="journal article" date="2015" name="Fungal Genet. Biol.">
        <title>Evolution of novel wood decay mechanisms in Agaricales revealed by the genome sequences of Fistulina hepatica and Cylindrobasidium torrendii.</title>
        <authorList>
            <person name="Floudas D."/>
            <person name="Held B.W."/>
            <person name="Riley R."/>
            <person name="Nagy L.G."/>
            <person name="Koehler G."/>
            <person name="Ransdell A.S."/>
            <person name="Younus H."/>
            <person name="Chow J."/>
            <person name="Chiniquy J."/>
            <person name="Lipzen A."/>
            <person name="Tritt A."/>
            <person name="Sun H."/>
            <person name="Haridas S."/>
            <person name="LaButti K."/>
            <person name="Ohm R.A."/>
            <person name="Kues U."/>
            <person name="Blanchette R.A."/>
            <person name="Grigoriev I.V."/>
            <person name="Minto R.E."/>
            <person name="Hibbett D.S."/>
        </authorList>
    </citation>
    <scope>NUCLEOTIDE SEQUENCE [LARGE SCALE GENOMIC DNA]</scope>
    <source>
        <strain evidence="1 2">FP15055 ss-10</strain>
    </source>
</reference>
<accession>A0A0D7B559</accession>